<dbReference type="SUPFAM" id="SSF51197">
    <property type="entry name" value="Clavaminate synthase-like"/>
    <property type="match status" value="1"/>
</dbReference>
<evidence type="ECO:0000256" key="1">
    <source>
        <dbReference type="ARBA" id="ARBA00022723"/>
    </source>
</evidence>
<dbReference type="Proteomes" id="UP001341840">
    <property type="component" value="Unassembled WGS sequence"/>
</dbReference>
<protein>
    <recommendedName>
        <fullName evidence="4">Non-haem dioxygenase N-terminal domain-containing protein</fullName>
    </recommendedName>
</protein>
<dbReference type="InterPro" id="IPR026992">
    <property type="entry name" value="DIOX_N"/>
</dbReference>
<dbReference type="Gene3D" id="2.60.120.330">
    <property type="entry name" value="B-lactam Antibiotic, Isopenicillin N Synthase, Chain"/>
    <property type="match status" value="1"/>
</dbReference>
<evidence type="ECO:0000313" key="6">
    <source>
        <dbReference type="Proteomes" id="UP001341840"/>
    </source>
</evidence>
<name>A0ABU6VJ09_9FABA</name>
<sequence length="135" mass="15848">LVNHGVSPSLIEKVKLETQDFFNLPMSEKKKFWQTSEHVEGFGQAFVVSEDQKKLDWADIYYMITLPTHMRLPHLFPNLPHPFREALELYSEELKNLANVIVKQIGIALNMDEKEMKELFGVDGMQFMRMNYYPP</sequence>
<keyword evidence="1" id="KW-0479">Metal-binding</keyword>
<proteinExistence type="predicted"/>
<dbReference type="Pfam" id="PF14226">
    <property type="entry name" value="DIOX_N"/>
    <property type="match status" value="1"/>
</dbReference>
<accession>A0ABU6VJ09</accession>
<evidence type="ECO:0000256" key="3">
    <source>
        <dbReference type="ARBA" id="ARBA00023004"/>
    </source>
</evidence>
<keyword evidence="3" id="KW-0408">Iron</keyword>
<evidence type="ECO:0000256" key="2">
    <source>
        <dbReference type="ARBA" id="ARBA00022896"/>
    </source>
</evidence>
<organism evidence="5 6">
    <name type="scientific">Stylosanthes scabra</name>
    <dbReference type="NCBI Taxonomy" id="79078"/>
    <lineage>
        <taxon>Eukaryota</taxon>
        <taxon>Viridiplantae</taxon>
        <taxon>Streptophyta</taxon>
        <taxon>Embryophyta</taxon>
        <taxon>Tracheophyta</taxon>
        <taxon>Spermatophyta</taxon>
        <taxon>Magnoliopsida</taxon>
        <taxon>eudicotyledons</taxon>
        <taxon>Gunneridae</taxon>
        <taxon>Pentapetalae</taxon>
        <taxon>rosids</taxon>
        <taxon>fabids</taxon>
        <taxon>Fabales</taxon>
        <taxon>Fabaceae</taxon>
        <taxon>Papilionoideae</taxon>
        <taxon>50 kb inversion clade</taxon>
        <taxon>dalbergioids sensu lato</taxon>
        <taxon>Dalbergieae</taxon>
        <taxon>Pterocarpus clade</taxon>
        <taxon>Stylosanthes</taxon>
    </lineage>
</organism>
<gene>
    <name evidence="5" type="ORF">PIB30_061372</name>
</gene>
<keyword evidence="6" id="KW-1185">Reference proteome</keyword>
<keyword evidence="2" id="KW-0847">Vitamin C</keyword>
<dbReference type="PANTHER" id="PTHR47991">
    <property type="entry name" value="OXOGLUTARATE/IRON-DEPENDENT DIOXYGENASE"/>
    <property type="match status" value="1"/>
</dbReference>
<evidence type="ECO:0000313" key="5">
    <source>
        <dbReference type="EMBL" id="MED6173625.1"/>
    </source>
</evidence>
<evidence type="ECO:0000259" key="4">
    <source>
        <dbReference type="Pfam" id="PF14226"/>
    </source>
</evidence>
<dbReference type="EMBL" id="JASCZI010151590">
    <property type="protein sequence ID" value="MED6173625.1"/>
    <property type="molecule type" value="Genomic_DNA"/>
</dbReference>
<reference evidence="5 6" key="1">
    <citation type="journal article" date="2023" name="Plants (Basel)">
        <title>Bridging the Gap: Combining Genomics and Transcriptomics Approaches to Understand Stylosanthes scabra, an Orphan Legume from the Brazilian Caatinga.</title>
        <authorList>
            <person name="Ferreira-Neto J.R.C."/>
            <person name="da Silva M.D."/>
            <person name="Binneck E."/>
            <person name="de Melo N.F."/>
            <person name="da Silva R.H."/>
            <person name="de Melo A.L.T.M."/>
            <person name="Pandolfi V."/>
            <person name="Bustamante F.O."/>
            <person name="Brasileiro-Vidal A.C."/>
            <person name="Benko-Iseppon A.M."/>
        </authorList>
    </citation>
    <scope>NUCLEOTIDE SEQUENCE [LARGE SCALE GENOMIC DNA]</scope>
    <source>
        <tissue evidence="5">Leaves</tissue>
    </source>
</reference>
<dbReference type="InterPro" id="IPR027443">
    <property type="entry name" value="IPNS-like_sf"/>
</dbReference>
<feature type="domain" description="Non-haem dioxygenase N-terminal" evidence="4">
    <location>
        <begin position="1"/>
        <end position="77"/>
    </location>
</feature>
<dbReference type="InterPro" id="IPR050295">
    <property type="entry name" value="Plant_2OG-oxidoreductases"/>
</dbReference>
<feature type="non-terminal residue" evidence="5">
    <location>
        <position position="1"/>
    </location>
</feature>
<comment type="caution">
    <text evidence="5">The sequence shown here is derived from an EMBL/GenBank/DDBJ whole genome shotgun (WGS) entry which is preliminary data.</text>
</comment>